<dbReference type="Proteomes" id="UP000242715">
    <property type="component" value="Unassembled WGS sequence"/>
</dbReference>
<dbReference type="Pfam" id="PF20168">
    <property type="entry name" value="PDS5"/>
    <property type="match status" value="1"/>
</dbReference>
<reference evidence="2" key="1">
    <citation type="journal article" date="2017" name="Front. Plant Sci.">
        <title>Climate Clever Clovers: New Paradigm to Reduce the Environmental Footprint of Ruminants by Breeding Low Methanogenic Forages Utilizing Haplotype Variation.</title>
        <authorList>
            <person name="Kaur P."/>
            <person name="Appels R."/>
            <person name="Bayer P.E."/>
            <person name="Keeble-Gagnere G."/>
            <person name="Wang J."/>
            <person name="Hirakawa H."/>
            <person name="Shirasawa K."/>
            <person name="Vercoe P."/>
            <person name="Stefanova K."/>
            <person name="Durmic Z."/>
            <person name="Nichols P."/>
            <person name="Revell C."/>
            <person name="Isobe S.N."/>
            <person name="Edwards D."/>
            <person name="Erskine W."/>
        </authorList>
    </citation>
    <scope>NUCLEOTIDE SEQUENCE [LARGE SCALE GENOMIC DNA]</scope>
    <source>
        <strain evidence="2">cv. Daliak</strain>
    </source>
</reference>
<dbReference type="EMBL" id="DF973243">
    <property type="protein sequence ID" value="GAU22251.1"/>
    <property type="molecule type" value="Genomic_DNA"/>
</dbReference>
<gene>
    <name evidence="1" type="ORF">TSUD_227870</name>
</gene>
<protein>
    <submittedName>
        <fullName evidence="1">Uncharacterized protein</fullName>
    </submittedName>
</protein>
<keyword evidence="2" id="KW-1185">Reference proteome</keyword>
<proteinExistence type="predicted"/>
<evidence type="ECO:0000313" key="2">
    <source>
        <dbReference type="Proteomes" id="UP000242715"/>
    </source>
</evidence>
<dbReference type="AlphaFoldDB" id="A0A2Z6LSN4"/>
<sequence>MATYFLYSHKVKECLHELNRIKDNNLFKSLERLLEEPTFTNGQTIKAELLEMVGDNPNYGFMHELFSKCSSNIFSSEHVQCILDYCFSDEDRLKDSSEKLLNSYYFIYLNKAIIRNPLSVLIAMEKQIPSMPKNLETQAQ</sequence>
<accession>A0A2Z6LSN4</accession>
<name>A0A2Z6LSN4_TRISU</name>
<evidence type="ECO:0000313" key="1">
    <source>
        <dbReference type="EMBL" id="GAU22251.1"/>
    </source>
</evidence>
<organism evidence="1 2">
    <name type="scientific">Trifolium subterraneum</name>
    <name type="common">Subterranean clover</name>
    <dbReference type="NCBI Taxonomy" id="3900"/>
    <lineage>
        <taxon>Eukaryota</taxon>
        <taxon>Viridiplantae</taxon>
        <taxon>Streptophyta</taxon>
        <taxon>Embryophyta</taxon>
        <taxon>Tracheophyta</taxon>
        <taxon>Spermatophyta</taxon>
        <taxon>Magnoliopsida</taxon>
        <taxon>eudicotyledons</taxon>
        <taxon>Gunneridae</taxon>
        <taxon>Pentapetalae</taxon>
        <taxon>rosids</taxon>
        <taxon>fabids</taxon>
        <taxon>Fabales</taxon>
        <taxon>Fabaceae</taxon>
        <taxon>Papilionoideae</taxon>
        <taxon>50 kb inversion clade</taxon>
        <taxon>NPAAA clade</taxon>
        <taxon>Hologalegina</taxon>
        <taxon>IRL clade</taxon>
        <taxon>Trifolieae</taxon>
        <taxon>Trifolium</taxon>
    </lineage>
</organism>